<dbReference type="Proteomes" id="UP000001747">
    <property type="component" value="Chromosome"/>
</dbReference>
<dbReference type="GeneID" id="7796673"/>
<sequence>MIKEDLPKISGKGMYIDDLNPMNTVYLGIVRSPIARGIIKSISKPEKALLTLTWEDAKIYMPVRADPETLKQSNIVKMPILADGKVNFVGQPVLAYVVEDRYEIEDITDEVSIEYEELKPIINIEKAMNSNDEIHSGAKRNISVDKLLEGGELSAKKRAEIIVSRKINQTRIISNPMEPKGIIAFWDGEHLNIYGSFQSSFRVKNDLREALNLPPEKIRVYSPQNVGGGFGNKVPAHPEYVIASIASMKLGRPVKWIETRYEHLKNPTIGRGVLSDIKMYATKQGEILGIEGYIAVDLGAYNYTLNPTTPAFIAQLLTGPYKMKFASIRAYGIFTNLPPTGPYRGAGRPEAALIHETLVEDLANELGMDPVEIRRKNLIGDNGYVTPLGVKIDPAGYNQVLNEAEKYYRKAREVYKGKGVSITVFTDIVRLSPGEGARVRIENGKIKIFVGTGPHGQAHGDTFSKLASEILGVPQDLIEVITNTTDGVKEGIGSFGSRSATAGGSAVIEACKQLLSKINMPIEKALKEINGVEAEVFYKSDDIFSPGSHVAVVDVDKDTGFVKVLEYYAVDDVGRTLIKEEVEGQIIGGVLQGISQILWEHAPYDENGNPLFSSIADCGVPTAVEANYKIYVNEVEYPSVTSAKSRGIGEAGTTGALPAVFLALEKITHKKFNKTPIYPWDIIEQ</sequence>
<dbReference type="InterPro" id="IPR036856">
    <property type="entry name" value="Ald_Oxase/Xan_DH_a/b_sf"/>
</dbReference>
<dbReference type="InterPro" id="IPR008274">
    <property type="entry name" value="AldOxase/xan_DH_MoCoBD1"/>
</dbReference>
<dbReference type="OrthoDB" id="57164at2157"/>
<reference evidence="4 5" key="1">
    <citation type="journal article" date="2009" name="Proc. Natl. Acad. Sci. U.S.A.">
        <title>Biogeography of the Sulfolobus islandicus pan-genome.</title>
        <authorList>
            <person name="Reno M.L."/>
            <person name="Held N.L."/>
            <person name="Fields C.J."/>
            <person name="Burke P.V."/>
            <person name="Whitaker R.J."/>
        </authorList>
    </citation>
    <scope>NUCLEOTIDE SEQUENCE [LARGE SCALE GENOMIC DNA]</scope>
    <source>
        <strain evidence="5">L.S.2.15 / Lassen #1</strain>
    </source>
</reference>
<dbReference type="EMBL" id="CP001399">
    <property type="protein sequence ID" value="ACP36531.1"/>
    <property type="molecule type" value="Genomic_DNA"/>
</dbReference>
<dbReference type="RefSeq" id="WP_012714417.1">
    <property type="nucleotide sequence ID" value="NC_012589.1"/>
</dbReference>
<gene>
    <name evidence="4" type="ordered locus">LS215_2580</name>
</gene>
<dbReference type="Pfam" id="PF02738">
    <property type="entry name" value="MoCoBD_1"/>
    <property type="match status" value="1"/>
</dbReference>
<accession>C3MLC9</accession>
<evidence type="ECO:0000256" key="1">
    <source>
        <dbReference type="ARBA" id="ARBA00022505"/>
    </source>
</evidence>
<dbReference type="EC" id="1.2.99.2" evidence="4"/>
<protein>
    <submittedName>
        <fullName evidence="4">Aldehyde oxidase and xanthine dehydrogenase molybdopterin binding</fullName>
        <ecNumber evidence="4">1.2.99.2</ecNumber>
    </submittedName>
</protein>
<dbReference type="PANTHER" id="PTHR11908:SF132">
    <property type="entry name" value="ALDEHYDE OXIDASE 1-RELATED"/>
    <property type="match status" value="1"/>
</dbReference>
<dbReference type="InterPro" id="IPR037165">
    <property type="entry name" value="AldOxase/xan_DH_Mopterin-bd_sf"/>
</dbReference>
<dbReference type="SUPFAM" id="SSF56003">
    <property type="entry name" value="Molybdenum cofactor-binding domain"/>
    <property type="match status" value="1"/>
</dbReference>
<name>C3MLC9_SACI2</name>
<dbReference type="HOGENOM" id="CLU_001681_2_0_2"/>
<dbReference type="SMART" id="SM01008">
    <property type="entry name" value="Ald_Xan_dh_C"/>
    <property type="match status" value="1"/>
</dbReference>
<dbReference type="Pfam" id="PF01315">
    <property type="entry name" value="Ald_Xan_dh_C"/>
    <property type="match status" value="1"/>
</dbReference>
<dbReference type="InterPro" id="IPR046867">
    <property type="entry name" value="AldOxase/xan_DH_MoCoBD2"/>
</dbReference>
<dbReference type="GO" id="GO:0005506">
    <property type="term" value="F:iron ion binding"/>
    <property type="evidence" value="ECO:0007669"/>
    <property type="project" value="InterPro"/>
</dbReference>
<dbReference type="SUPFAM" id="SSF54665">
    <property type="entry name" value="CO dehydrogenase molybdoprotein N-domain-like"/>
    <property type="match status" value="1"/>
</dbReference>
<evidence type="ECO:0000259" key="3">
    <source>
        <dbReference type="SMART" id="SM01008"/>
    </source>
</evidence>
<dbReference type="InterPro" id="IPR016208">
    <property type="entry name" value="Ald_Oxase/xanthine_DH-like"/>
</dbReference>
<dbReference type="Gene3D" id="3.90.1170.50">
    <property type="entry name" value="Aldehyde oxidase/xanthine dehydrogenase, a/b hammerhead"/>
    <property type="match status" value="1"/>
</dbReference>
<evidence type="ECO:0000313" key="5">
    <source>
        <dbReference type="Proteomes" id="UP000001747"/>
    </source>
</evidence>
<feature type="domain" description="Aldehyde oxidase/xanthine dehydrogenase a/b hammerhead" evidence="3">
    <location>
        <begin position="10"/>
        <end position="119"/>
    </location>
</feature>
<evidence type="ECO:0000256" key="2">
    <source>
        <dbReference type="ARBA" id="ARBA00023002"/>
    </source>
</evidence>
<proteinExistence type="predicted"/>
<dbReference type="PANTHER" id="PTHR11908">
    <property type="entry name" value="XANTHINE DEHYDROGENASE"/>
    <property type="match status" value="1"/>
</dbReference>
<keyword evidence="2 4" id="KW-0560">Oxidoreductase</keyword>
<dbReference type="GO" id="GO:0016491">
    <property type="term" value="F:oxidoreductase activity"/>
    <property type="evidence" value="ECO:0007669"/>
    <property type="project" value="UniProtKB-KW"/>
</dbReference>
<dbReference type="AlphaFoldDB" id="C3MLC9"/>
<dbReference type="InterPro" id="IPR000674">
    <property type="entry name" value="Ald_Oxase/Xan_DH_a/b"/>
</dbReference>
<keyword evidence="1" id="KW-0500">Molybdenum</keyword>
<dbReference type="Gene3D" id="3.30.365.10">
    <property type="entry name" value="Aldehyde oxidase/xanthine dehydrogenase, molybdopterin binding domain"/>
    <property type="match status" value="6"/>
</dbReference>
<dbReference type="Pfam" id="PF20256">
    <property type="entry name" value="MoCoBD_2"/>
    <property type="match status" value="1"/>
</dbReference>
<dbReference type="KEGG" id="sis:LS215_2580"/>
<evidence type="ECO:0000313" key="4">
    <source>
        <dbReference type="EMBL" id="ACP36531.1"/>
    </source>
</evidence>
<organism evidence="4 5">
    <name type="scientific">Saccharolobus islandicus (strain L.S.2.15 / Lassen #1)</name>
    <name type="common">Sulfolobus islandicus</name>
    <dbReference type="NCBI Taxonomy" id="429572"/>
    <lineage>
        <taxon>Archaea</taxon>
        <taxon>Thermoproteota</taxon>
        <taxon>Thermoprotei</taxon>
        <taxon>Sulfolobales</taxon>
        <taxon>Sulfolobaceae</taxon>
        <taxon>Saccharolobus</taxon>
    </lineage>
</organism>